<evidence type="ECO:0000256" key="4">
    <source>
        <dbReference type="PROSITE-ProRule" id="PRU00134"/>
    </source>
</evidence>
<dbReference type="VEuPathDB" id="FungiDB:FUN_018852"/>
<evidence type="ECO:0000259" key="6">
    <source>
        <dbReference type="PROSITE" id="PS50865"/>
    </source>
</evidence>
<dbReference type="InterPro" id="IPR057053">
    <property type="entry name" value="MYND_ZMYND11_ZMYD8"/>
</dbReference>
<evidence type="ECO:0000313" key="8">
    <source>
        <dbReference type="Proteomes" id="UP000233469"/>
    </source>
</evidence>
<organism evidence="7 8">
    <name type="scientific">Rhizophagus irregularis</name>
    <dbReference type="NCBI Taxonomy" id="588596"/>
    <lineage>
        <taxon>Eukaryota</taxon>
        <taxon>Fungi</taxon>
        <taxon>Fungi incertae sedis</taxon>
        <taxon>Mucoromycota</taxon>
        <taxon>Glomeromycotina</taxon>
        <taxon>Glomeromycetes</taxon>
        <taxon>Glomerales</taxon>
        <taxon>Glomeraceae</taxon>
        <taxon>Rhizophagus</taxon>
    </lineage>
</organism>
<evidence type="ECO:0000313" key="7">
    <source>
        <dbReference type="EMBL" id="PKK78473.1"/>
    </source>
</evidence>
<protein>
    <recommendedName>
        <fullName evidence="6">MYND-type domain-containing protein</fullName>
    </recommendedName>
</protein>
<dbReference type="AlphaFoldDB" id="A0A2N1NX69"/>
<feature type="region of interest" description="Disordered" evidence="5">
    <location>
        <begin position="21"/>
        <end position="56"/>
    </location>
</feature>
<dbReference type="Gene3D" id="6.10.140.2220">
    <property type="match status" value="1"/>
</dbReference>
<accession>A0A2N1NX69</accession>
<dbReference type="EMBL" id="LLXL01000081">
    <property type="protein sequence ID" value="PKK78473.1"/>
    <property type="molecule type" value="Genomic_DNA"/>
</dbReference>
<name>A0A2N1NX69_9GLOM</name>
<dbReference type="SUPFAM" id="SSF144232">
    <property type="entry name" value="HIT/MYND zinc finger-like"/>
    <property type="match status" value="1"/>
</dbReference>
<dbReference type="Gene3D" id="1.25.40.10">
    <property type="entry name" value="Tetratricopeptide repeat domain"/>
    <property type="match status" value="1"/>
</dbReference>
<dbReference type="Pfam" id="PF24324">
    <property type="entry name" value="MYND_ZMYND11_ZMYD8"/>
    <property type="match status" value="1"/>
</dbReference>
<dbReference type="SUPFAM" id="SSF48452">
    <property type="entry name" value="TPR-like"/>
    <property type="match status" value="1"/>
</dbReference>
<dbReference type="InterPro" id="IPR011990">
    <property type="entry name" value="TPR-like_helical_dom_sf"/>
</dbReference>
<reference evidence="7 8" key="2">
    <citation type="submission" date="2017-10" db="EMBL/GenBank/DDBJ databases">
        <title>Extensive intraspecific genome diversity in a model arbuscular mycorrhizal fungus.</title>
        <authorList>
            <person name="Chen E.C.H."/>
            <person name="Morin E."/>
            <person name="Baudet D."/>
            <person name="Noel J."/>
            <person name="Ndikumana S."/>
            <person name="Charron P."/>
            <person name="St-Onge C."/>
            <person name="Giorgi J."/>
            <person name="Grigoriev I.V."/>
            <person name="Roux C."/>
            <person name="Martin F.M."/>
            <person name="Corradi N."/>
        </authorList>
    </citation>
    <scope>NUCLEOTIDE SEQUENCE [LARGE SCALE GENOMIC DNA]</scope>
    <source>
        <strain evidence="7 8">C2</strain>
    </source>
</reference>
<comment type="caution">
    <text evidence="7">The sequence shown here is derived from an EMBL/GenBank/DDBJ whole genome shotgun (WGS) entry which is preliminary data.</text>
</comment>
<dbReference type="PROSITE" id="PS50865">
    <property type="entry name" value="ZF_MYND_2"/>
    <property type="match status" value="1"/>
</dbReference>
<keyword evidence="3" id="KW-0862">Zinc</keyword>
<keyword evidence="2 4" id="KW-0863">Zinc-finger</keyword>
<reference evidence="7 8" key="1">
    <citation type="submission" date="2016-04" db="EMBL/GenBank/DDBJ databases">
        <title>Genome analyses suggest a sexual origin of heterokaryosis in a supposedly ancient asexual fungus.</title>
        <authorList>
            <person name="Ropars J."/>
            <person name="Sedzielewska K."/>
            <person name="Noel J."/>
            <person name="Charron P."/>
            <person name="Farinelli L."/>
            <person name="Marton T."/>
            <person name="Kruger M."/>
            <person name="Pelin A."/>
            <person name="Brachmann A."/>
            <person name="Corradi N."/>
        </authorList>
    </citation>
    <scope>NUCLEOTIDE SEQUENCE [LARGE SCALE GENOMIC DNA]</scope>
    <source>
        <strain evidence="7 8">C2</strain>
    </source>
</reference>
<proteinExistence type="predicted"/>
<dbReference type="VEuPathDB" id="FungiDB:RhiirFUN_015294"/>
<dbReference type="Proteomes" id="UP000233469">
    <property type="component" value="Unassembled WGS sequence"/>
</dbReference>
<evidence type="ECO:0000256" key="1">
    <source>
        <dbReference type="ARBA" id="ARBA00022723"/>
    </source>
</evidence>
<gene>
    <name evidence="7" type="ORF">RhiirC2_729651</name>
</gene>
<feature type="domain" description="MYND-type" evidence="6">
    <location>
        <begin position="441"/>
        <end position="493"/>
    </location>
</feature>
<evidence type="ECO:0000256" key="5">
    <source>
        <dbReference type="SAM" id="MobiDB-lite"/>
    </source>
</evidence>
<evidence type="ECO:0000256" key="2">
    <source>
        <dbReference type="ARBA" id="ARBA00022771"/>
    </source>
</evidence>
<evidence type="ECO:0000256" key="3">
    <source>
        <dbReference type="ARBA" id="ARBA00022833"/>
    </source>
</evidence>
<sequence>MFSWRYNFQKSLFFSHHDHNHDHDHDHDHHHSHYEHDHAHGHDHDHDHHDHGHANHVEDTVDKPVRFQEYDLLEQRNKRKETDNPEVKEYFKARELFIKGFEIASKVPEDSDDETLKAHGQQILEATKYLVEAFLIDDNATEMSPRIMSLAQQYEKLIKLSYEGTESEKNAVELEINDAKLSEVIKAKKDHSAQDDQNDPDHLTRESLILVIWLLFNGKQYPFCIQTLTIALSQLEPKLHPRLYHLRALCYLTTEDVKNCIKDLERLLLLDPNFVDAYCIQGFVFMSQGERLDRLEAARNFKTYIEKASKDSASYSHALYALAALTCQNATSLTTGNRNQVTQNLRYQQAYNYYQKAKEAEERYEFLYGHTPDMIGAKRIAFIPEISDVKRNAMALFEQKSGKETTKVEKDSKKEAEKLAILQKFLTSHPNGEQQQSEKKCHSCGSQTRKDLNEKLDAEKKYKLLIWAGCSNVNYCSKECQKKDWKNGHKQTCATAKTG</sequence>
<dbReference type="InterPro" id="IPR002893">
    <property type="entry name" value="Znf_MYND"/>
</dbReference>
<dbReference type="VEuPathDB" id="FungiDB:RhiirA1_448596"/>
<keyword evidence="1" id="KW-0479">Metal-binding</keyword>
<dbReference type="GO" id="GO:0008270">
    <property type="term" value="F:zinc ion binding"/>
    <property type="evidence" value="ECO:0007669"/>
    <property type="project" value="UniProtKB-KW"/>
</dbReference>